<dbReference type="InterPro" id="IPR036249">
    <property type="entry name" value="Thioredoxin-like_sf"/>
</dbReference>
<dbReference type="FunFam" id="3.40.30.10:FF:000007">
    <property type="entry name" value="Thioredoxin-dependent thiol peroxidase"/>
    <property type="match status" value="1"/>
</dbReference>
<dbReference type="InterPro" id="IPR050924">
    <property type="entry name" value="Peroxiredoxin_BCP/PrxQ"/>
</dbReference>
<comment type="catalytic activity">
    <reaction evidence="12">
        <text>a hydroperoxide + [thioredoxin]-dithiol = an alcohol + [thioredoxin]-disulfide + H2O</text>
        <dbReference type="Rhea" id="RHEA:62620"/>
        <dbReference type="Rhea" id="RHEA-COMP:10698"/>
        <dbReference type="Rhea" id="RHEA-COMP:10700"/>
        <dbReference type="ChEBI" id="CHEBI:15377"/>
        <dbReference type="ChEBI" id="CHEBI:29950"/>
        <dbReference type="ChEBI" id="CHEBI:30879"/>
        <dbReference type="ChEBI" id="CHEBI:35924"/>
        <dbReference type="ChEBI" id="CHEBI:50058"/>
        <dbReference type="EC" id="1.11.1.24"/>
    </reaction>
</comment>
<evidence type="ECO:0000256" key="1">
    <source>
        <dbReference type="ARBA" id="ARBA00003330"/>
    </source>
</evidence>
<comment type="function">
    <text evidence="1">Thiol-specific peroxidase that catalyzes the reduction of hydrogen peroxide and organic hydroperoxides to water and alcohols, respectively. Plays a role in cell protection against oxidative stress by detoxifying peroxides and as sensor of hydrogen peroxide-mediated signaling events.</text>
</comment>
<dbReference type="InterPro" id="IPR013766">
    <property type="entry name" value="Thioredoxin_domain"/>
</dbReference>
<keyword evidence="6 15" id="KW-0560">Oxidoreductase</keyword>
<dbReference type="PANTHER" id="PTHR42801:SF4">
    <property type="entry name" value="AHPC_TSA FAMILY PROTEIN"/>
    <property type="match status" value="1"/>
</dbReference>
<evidence type="ECO:0000259" key="14">
    <source>
        <dbReference type="PROSITE" id="PS51352"/>
    </source>
</evidence>
<evidence type="ECO:0000256" key="5">
    <source>
        <dbReference type="ARBA" id="ARBA00022862"/>
    </source>
</evidence>
<evidence type="ECO:0000256" key="6">
    <source>
        <dbReference type="ARBA" id="ARBA00023002"/>
    </source>
</evidence>
<dbReference type="PIRSF" id="PIRSF000239">
    <property type="entry name" value="AHPC"/>
    <property type="match status" value="1"/>
</dbReference>
<dbReference type="InterPro" id="IPR000866">
    <property type="entry name" value="AhpC/TSA"/>
</dbReference>
<evidence type="ECO:0000256" key="12">
    <source>
        <dbReference type="ARBA" id="ARBA00049091"/>
    </source>
</evidence>
<feature type="domain" description="Thioredoxin" evidence="14">
    <location>
        <begin position="12"/>
        <end position="163"/>
    </location>
</feature>
<proteinExistence type="inferred from homology"/>
<dbReference type="GO" id="GO:0008379">
    <property type="term" value="F:thioredoxin peroxidase activity"/>
    <property type="evidence" value="ECO:0007669"/>
    <property type="project" value="TreeGrafter"/>
</dbReference>
<evidence type="ECO:0000313" key="16">
    <source>
        <dbReference type="Proteomes" id="UP000008631"/>
    </source>
</evidence>
<dbReference type="STRING" id="575540.Isop_0033"/>
<dbReference type="EMBL" id="CP002353">
    <property type="protein sequence ID" value="ADV60630.1"/>
    <property type="molecule type" value="Genomic_DNA"/>
</dbReference>
<evidence type="ECO:0000256" key="3">
    <source>
        <dbReference type="ARBA" id="ARBA00013017"/>
    </source>
</evidence>
<dbReference type="FunCoup" id="E8R4N9">
    <property type="interactions" value="495"/>
</dbReference>
<accession>E8R4N9</accession>
<comment type="similarity">
    <text evidence="10">Belongs to the peroxiredoxin family. BCP/PrxQ subfamily.</text>
</comment>
<dbReference type="InParanoid" id="E8R4N9"/>
<dbReference type="RefSeq" id="WP_013562919.1">
    <property type="nucleotide sequence ID" value="NC_014962.1"/>
</dbReference>
<sequence length="163" mass="18012">MSEPVAPPVVKLEAGQPAPLFTLTDQEGQEVRLESFRGRPVVLYFYPKDDTPGCTTEACGFRDARADYEAAGAVVLGVSPDDVESHRKFAAKHGLNFTLLADPDKVVCQAYGVWKEKTMYGRKSWGVERTTFVIDRNGQIVTIFPRVKVDGHVEAVLKVIQSL</sequence>
<comment type="subunit">
    <text evidence="2">Monomer.</text>
</comment>
<keyword evidence="7" id="KW-1015">Disulfide bond</keyword>
<dbReference type="KEGG" id="ipa:Isop_0033"/>
<evidence type="ECO:0000256" key="9">
    <source>
        <dbReference type="ARBA" id="ARBA00032824"/>
    </source>
</evidence>
<name>E8R4N9_ISOPI</name>
<dbReference type="Proteomes" id="UP000008631">
    <property type="component" value="Chromosome"/>
</dbReference>
<dbReference type="EC" id="1.11.1.24" evidence="3"/>
<dbReference type="OrthoDB" id="9812811at2"/>
<dbReference type="SUPFAM" id="SSF52833">
    <property type="entry name" value="Thioredoxin-like"/>
    <property type="match status" value="1"/>
</dbReference>
<keyword evidence="8" id="KW-0676">Redox-active center</keyword>
<dbReference type="HOGENOM" id="CLU_042529_14_1_0"/>
<dbReference type="GO" id="GO:0045454">
    <property type="term" value="P:cell redox homeostasis"/>
    <property type="evidence" value="ECO:0007669"/>
    <property type="project" value="TreeGrafter"/>
</dbReference>
<dbReference type="GO" id="GO:0005737">
    <property type="term" value="C:cytoplasm"/>
    <property type="evidence" value="ECO:0007669"/>
    <property type="project" value="TreeGrafter"/>
</dbReference>
<dbReference type="Gene3D" id="3.40.30.10">
    <property type="entry name" value="Glutaredoxin"/>
    <property type="match status" value="1"/>
</dbReference>
<dbReference type="Pfam" id="PF00578">
    <property type="entry name" value="AhpC-TSA"/>
    <property type="match status" value="1"/>
</dbReference>
<dbReference type="AlphaFoldDB" id="E8R4N9"/>
<dbReference type="CDD" id="cd03017">
    <property type="entry name" value="PRX_BCP"/>
    <property type="match status" value="1"/>
</dbReference>
<evidence type="ECO:0000256" key="4">
    <source>
        <dbReference type="ARBA" id="ARBA00022559"/>
    </source>
</evidence>
<evidence type="ECO:0000256" key="2">
    <source>
        <dbReference type="ARBA" id="ARBA00011245"/>
    </source>
</evidence>
<evidence type="ECO:0000256" key="8">
    <source>
        <dbReference type="ARBA" id="ARBA00023284"/>
    </source>
</evidence>
<gene>
    <name evidence="15" type="ordered locus">Isop_0033</name>
</gene>
<evidence type="ECO:0000256" key="11">
    <source>
        <dbReference type="ARBA" id="ARBA00042639"/>
    </source>
</evidence>
<organism evidence="15 16">
    <name type="scientific">Isosphaera pallida (strain ATCC 43644 / DSM 9630 / IS1B)</name>
    <dbReference type="NCBI Taxonomy" id="575540"/>
    <lineage>
        <taxon>Bacteria</taxon>
        <taxon>Pseudomonadati</taxon>
        <taxon>Planctomycetota</taxon>
        <taxon>Planctomycetia</taxon>
        <taxon>Isosphaerales</taxon>
        <taxon>Isosphaeraceae</taxon>
        <taxon>Isosphaera</taxon>
    </lineage>
</organism>
<reference evidence="15 16" key="2">
    <citation type="journal article" date="2011" name="Stand. Genomic Sci.">
        <title>Complete genome sequence of Isosphaera pallida type strain (IS1B).</title>
        <authorList>
            <consortium name="US DOE Joint Genome Institute (JGI-PGF)"/>
            <person name="Goker M."/>
            <person name="Cleland D."/>
            <person name="Saunders E."/>
            <person name="Lapidus A."/>
            <person name="Nolan M."/>
            <person name="Lucas S."/>
            <person name="Hammon N."/>
            <person name="Deshpande S."/>
            <person name="Cheng J.F."/>
            <person name="Tapia R."/>
            <person name="Han C."/>
            <person name="Goodwin L."/>
            <person name="Pitluck S."/>
            <person name="Liolios K."/>
            <person name="Pagani I."/>
            <person name="Ivanova N."/>
            <person name="Mavromatis K."/>
            <person name="Pati A."/>
            <person name="Chen A."/>
            <person name="Palaniappan K."/>
            <person name="Land M."/>
            <person name="Hauser L."/>
            <person name="Chang Y.J."/>
            <person name="Jeffries C.D."/>
            <person name="Detter J.C."/>
            <person name="Beck B."/>
            <person name="Woyke T."/>
            <person name="Bristow J."/>
            <person name="Eisen J.A."/>
            <person name="Markowitz V."/>
            <person name="Hugenholtz P."/>
            <person name="Kyrpides N.C."/>
            <person name="Klenk H.P."/>
        </authorList>
    </citation>
    <scope>NUCLEOTIDE SEQUENCE [LARGE SCALE GENOMIC DNA]</scope>
    <source>
        <strain evidence="16">ATCC 43644 / DSM 9630 / IS1B</strain>
    </source>
</reference>
<dbReference type="GO" id="GO:0034599">
    <property type="term" value="P:cellular response to oxidative stress"/>
    <property type="evidence" value="ECO:0007669"/>
    <property type="project" value="TreeGrafter"/>
</dbReference>
<protein>
    <recommendedName>
        <fullName evidence="3">thioredoxin-dependent peroxiredoxin</fullName>
        <ecNumber evidence="3">1.11.1.24</ecNumber>
    </recommendedName>
    <alternativeName>
        <fullName evidence="9">Thioredoxin peroxidase</fullName>
    </alternativeName>
    <alternativeName>
        <fullName evidence="11">Thioredoxin-dependent peroxiredoxin Bcp</fullName>
    </alternativeName>
</protein>
<dbReference type="InterPro" id="IPR024706">
    <property type="entry name" value="Peroxiredoxin_AhpC-typ"/>
</dbReference>
<keyword evidence="5" id="KW-0049">Antioxidant</keyword>
<evidence type="ECO:0000313" key="15">
    <source>
        <dbReference type="EMBL" id="ADV60630.1"/>
    </source>
</evidence>
<dbReference type="PANTHER" id="PTHR42801">
    <property type="entry name" value="THIOREDOXIN-DEPENDENT PEROXIDE REDUCTASE"/>
    <property type="match status" value="1"/>
</dbReference>
<evidence type="ECO:0000256" key="10">
    <source>
        <dbReference type="ARBA" id="ARBA00038489"/>
    </source>
</evidence>
<feature type="active site" description="Cysteine sulfenic acid (-SOH) intermediate; for peroxidase activity" evidence="13">
    <location>
        <position position="54"/>
    </location>
</feature>
<dbReference type="NCBIfam" id="NF006960">
    <property type="entry name" value="PRK09437.1"/>
    <property type="match status" value="1"/>
</dbReference>
<dbReference type="eggNOG" id="COG1225">
    <property type="taxonomic scope" value="Bacteria"/>
</dbReference>
<keyword evidence="16" id="KW-1185">Reference proteome</keyword>
<evidence type="ECO:0000256" key="7">
    <source>
        <dbReference type="ARBA" id="ARBA00023157"/>
    </source>
</evidence>
<evidence type="ECO:0000256" key="13">
    <source>
        <dbReference type="PIRSR" id="PIRSR000239-1"/>
    </source>
</evidence>
<keyword evidence="4 15" id="KW-0575">Peroxidase</keyword>
<dbReference type="PROSITE" id="PS51352">
    <property type="entry name" value="THIOREDOXIN_2"/>
    <property type="match status" value="1"/>
</dbReference>
<reference key="1">
    <citation type="submission" date="2010-11" db="EMBL/GenBank/DDBJ databases">
        <title>The complete sequence of chromosome of Isophaera pallida ATCC 43644.</title>
        <authorList>
            <consortium name="US DOE Joint Genome Institute (JGI-PGF)"/>
            <person name="Lucas S."/>
            <person name="Copeland A."/>
            <person name="Lapidus A."/>
            <person name="Bruce D."/>
            <person name="Goodwin L."/>
            <person name="Pitluck S."/>
            <person name="Kyrpides N."/>
            <person name="Mavromatis K."/>
            <person name="Pagani I."/>
            <person name="Ivanova N."/>
            <person name="Saunders E."/>
            <person name="Brettin T."/>
            <person name="Detter J.C."/>
            <person name="Han C."/>
            <person name="Tapia R."/>
            <person name="Land M."/>
            <person name="Hauser L."/>
            <person name="Markowitz V."/>
            <person name="Cheng J.-F."/>
            <person name="Hugenholtz P."/>
            <person name="Woyke T."/>
            <person name="Wu D."/>
            <person name="Eisen J.A."/>
        </authorList>
    </citation>
    <scope>NUCLEOTIDE SEQUENCE</scope>
    <source>
        <strain>ATCC 43644</strain>
    </source>
</reference>